<feature type="compositionally biased region" description="Basic and acidic residues" evidence="1">
    <location>
        <begin position="19"/>
        <end position="34"/>
    </location>
</feature>
<organism evidence="3 4">
    <name type="scientific">Diacronema lutheri</name>
    <name type="common">Unicellular marine alga</name>
    <name type="synonym">Monochrysis lutheri</name>
    <dbReference type="NCBI Taxonomy" id="2081491"/>
    <lineage>
        <taxon>Eukaryota</taxon>
        <taxon>Haptista</taxon>
        <taxon>Haptophyta</taxon>
        <taxon>Pavlovophyceae</taxon>
        <taxon>Pavlovales</taxon>
        <taxon>Pavlovaceae</taxon>
        <taxon>Diacronema</taxon>
    </lineage>
</organism>
<reference evidence="3" key="1">
    <citation type="submission" date="2021-05" db="EMBL/GenBank/DDBJ databases">
        <title>The genome of the haptophyte Pavlova lutheri (Diacronema luteri, Pavlovales) - a model for lipid biosynthesis in eukaryotic algae.</title>
        <authorList>
            <person name="Hulatt C.J."/>
            <person name="Posewitz M.C."/>
        </authorList>
    </citation>
    <scope>NUCLEOTIDE SEQUENCE</scope>
    <source>
        <strain evidence="3">NIVA-4/92</strain>
    </source>
</reference>
<dbReference type="AlphaFoldDB" id="A0A8J5XGX5"/>
<evidence type="ECO:0000313" key="3">
    <source>
        <dbReference type="EMBL" id="KAG8468656.1"/>
    </source>
</evidence>
<feature type="compositionally biased region" description="Acidic residues" evidence="1">
    <location>
        <begin position="61"/>
        <end position="71"/>
    </location>
</feature>
<feature type="region of interest" description="Disordered" evidence="1">
    <location>
        <begin position="113"/>
        <end position="168"/>
    </location>
</feature>
<feature type="compositionally biased region" description="Low complexity" evidence="1">
    <location>
        <begin position="113"/>
        <end position="142"/>
    </location>
</feature>
<dbReference type="PANTHER" id="PTHR23308">
    <property type="entry name" value="NUCLEAR INHIBITOR OF PROTEIN PHOSPHATASE-1"/>
    <property type="match status" value="1"/>
</dbReference>
<dbReference type="Pfam" id="PF00498">
    <property type="entry name" value="FHA"/>
    <property type="match status" value="2"/>
</dbReference>
<comment type="caution">
    <text evidence="3">The sequence shown here is derived from an EMBL/GenBank/DDBJ whole genome shotgun (WGS) entry which is preliminary data.</text>
</comment>
<feature type="domain" description="FHA" evidence="2">
    <location>
        <begin position="207"/>
        <end position="253"/>
    </location>
</feature>
<evidence type="ECO:0000313" key="4">
    <source>
        <dbReference type="Proteomes" id="UP000751190"/>
    </source>
</evidence>
<feature type="compositionally biased region" description="Basic and acidic residues" evidence="1">
    <location>
        <begin position="81"/>
        <end position="92"/>
    </location>
</feature>
<feature type="domain" description="FHA" evidence="2">
    <location>
        <begin position="355"/>
        <end position="405"/>
    </location>
</feature>
<feature type="region of interest" description="Disordered" evidence="1">
    <location>
        <begin position="1"/>
        <end position="101"/>
    </location>
</feature>
<dbReference type="InterPro" id="IPR000253">
    <property type="entry name" value="FHA_dom"/>
</dbReference>
<protein>
    <recommendedName>
        <fullName evidence="2">FHA domain-containing protein</fullName>
    </recommendedName>
</protein>
<sequence length="444" mass="45456">MAGLALPYSDGEEDDDGPNDERAGGAHAPPREAVTRALYPDEDPAFGGAGGDSACGNDSGGDGDSDEDAYPDTDAQFAREYPSDERGIRCDGDDGAYPDTDAQFGAAAAAAAAAGDGRAQPDPPRRAGAGAAAAWAATEAAQPAPPEQPQPGHAPVPQPASTGPPIPCGWAPPAWAQASALLVNAAVEEWAGGVLARAIPLAGRASLIVGRHGGMSDVVLADASVSRAHAAFVCSADGLHVQDLGSAGGTFVSRGAGASVAPIARLGERASVEPLRLGEGDSVRMGDSTHVFRVSGVSTALPERFRSPVWAKLPRARVQLEVADSSKPPNPYLSHLSDGAAAGNELIPIHARVCYVLGRNAQLCDIVVRHESVSRQHCAIVHDEDATFVLDCGSATGTFLSNDDVGAQPRRVSDGQILSLGSSPVTYTFRFGAVGTGAKRRRAE</sequence>
<evidence type="ECO:0000259" key="2">
    <source>
        <dbReference type="PROSITE" id="PS50006"/>
    </source>
</evidence>
<dbReference type="CDD" id="cd00060">
    <property type="entry name" value="FHA"/>
    <property type="match status" value="1"/>
</dbReference>
<dbReference type="Gene3D" id="2.60.200.20">
    <property type="match status" value="2"/>
</dbReference>
<dbReference type="InterPro" id="IPR008984">
    <property type="entry name" value="SMAD_FHA_dom_sf"/>
</dbReference>
<dbReference type="PROSITE" id="PS50006">
    <property type="entry name" value="FHA_DOMAIN"/>
    <property type="match status" value="2"/>
</dbReference>
<name>A0A8J5XGX5_DIALT</name>
<accession>A0A8J5XGX5</accession>
<dbReference type="InterPro" id="IPR050923">
    <property type="entry name" value="Cell_Proc_Reg/RNA_Proc"/>
</dbReference>
<evidence type="ECO:0000256" key="1">
    <source>
        <dbReference type="SAM" id="MobiDB-lite"/>
    </source>
</evidence>
<dbReference type="SUPFAM" id="SSF49879">
    <property type="entry name" value="SMAD/FHA domain"/>
    <property type="match status" value="2"/>
</dbReference>
<gene>
    <name evidence="3" type="ORF">KFE25_013739</name>
</gene>
<proteinExistence type="predicted"/>
<feature type="compositionally biased region" description="Pro residues" evidence="1">
    <location>
        <begin position="143"/>
        <end position="167"/>
    </location>
</feature>
<dbReference type="SMART" id="SM00240">
    <property type="entry name" value="FHA"/>
    <property type="match status" value="2"/>
</dbReference>
<dbReference type="Proteomes" id="UP000751190">
    <property type="component" value="Unassembled WGS sequence"/>
</dbReference>
<dbReference type="EMBL" id="JAGTXO010000004">
    <property type="protein sequence ID" value="KAG8468656.1"/>
    <property type="molecule type" value="Genomic_DNA"/>
</dbReference>
<feature type="compositionally biased region" description="Gly residues" evidence="1">
    <location>
        <begin position="47"/>
        <end position="60"/>
    </location>
</feature>
<dbReference type="OrthoDB" id="4096268at2759"/>
<keyword evidence="4" id="KW-1185">Reference proteome</keyword>